<sequence length="63" mass="6839">MSATTKEEGKAIYIVISLKERSRDSIGNGHPSITGVQTPESKYTWGIVVVGRRSRCSTCGPNQ</sequence>
<accession>A0A409X889</accession>
<gene>
    <name evidence="1" type="ORF">CVT25_009835</name>
</gene>
<proteinExistence type="predicted"/>
<comment type="caution">
    <text evidence="1">The sequence shown here is derived from an EMBL/GenBank/DDBJ whole genome shotgun (WGS) entry which is preliminary data.</text>
</comment>
<dbReference type="Proteomes" id="UP000283269">
    <property type="component" value="Unassembled WGS sequence"/>
</dbReference>
<dbReference type="EMBL" id="NHYD01002409">
    <property type="protein sequence ID" value="PPQ86950.1"/>
    <property type="molecule type" value="Genomic_DNA"/>
</dbReference>
<keyword evidence="2" id="KW-1185">Reference proteome</keyword>
<reference evidence="1 2" key="1">
    <citation type="journal article" date="2018" name="Evol. Lett.">
        <title>Horizontal gene cluster transfer increased hallucinogenic mushroom diversity.</title>
        <authorList>
            <person name="Reynolds H.T."/>
            <person name="Vijayakumar V."/>
            <person name="Gluck-Thaler E."/>
            <person name="Korotkin H.B."/>
            <person name="Matheny P.B."/>
            <person name="Slot J.C."/>
        </authorList>
    </citation>
    <scope>NUCLEOTIDE SEQUENCE [LARGE SCALE GENOMIC DNA]</scope>
    <source>
        <strain evidence="1 2">2631</strain>
    </source>
</reference>
<name>A0A409X889_PSICY</name>
<dbReference type="InParanoid" id="A0A409X889"/>
<organism evidence="1 2">
    <name type="scientific">Psilocybe cyanescens</name>
    <dbReference type="NCBI Taxonomy" id="93625"/>
    <lineage>
        <taxon>Eukaryota</taxon>
        <taxon>Fungi</taxon>
        <taxon>Dikarya</taxon>
        <taxon>Basidiomycota</taxon>
        <taxon>Agaricomycotina</taxon>
        <taxon>Agaricomycetes</taxon>
        <taxon>Agaricomycetidae</taxon>
        <taxon>Agaricales</taxon>
        <taxon>Agaricineae</taxon>
        <taxon>Strophariaceae</taxon>
        <taxon>Psilocybe</taxon>
    </lineage>
</organism>
<protein>
    <submittedName>
        <fullName evidence="1">Uncharacterized protein</fullName>
    </submittedName>
</protein>
<dbReference type="AlphaFoldDB" id="A0A409X889"/>
<evidence type="ECO:0000313" key="2">
    <source>
        <dbReference type="Proteomes" id="UP000283269"/>
    </source>
</evidence>
<evidence type="ECO:0000313" key="1">
    <source>
        <dbReference type="EMBL" id="PPQ86950.1"/>
    </source>
</evidence>